<dbReference type="PROSITE" id="PS51192">
    <property type="entry name" value="HELICASE_ATP_BIND_1"/>
    <property type="match status" value="1"/>
</dbReference>
<keyword evidence="14" id="KW-1185">Reference proteome</keyword>
<dbReference type="PANTHER" id="PTHR13710:SF105">
    <property type="entry name" value="ATP-DEPENDENT DNA HELICASE Q1"/>
    <property type="match status" value="1"/>
</dbReference>
<keyword evidence="2" id="KW-0547">Nucleotide-binding</keyword>
<feature type="domain" description="Helicase C-terminal" evidence="12">
    <location>
        <begin position="760"/>
        <end position="925"/>
    </location>
</feature>
<keyword evidence="3" id="KW-0067">ATP-binding</keyword>
<comment type="catalytic activity">
    <reaction evidence="6">
        <text>Couples ATP hydrolysis with the unwinding of duplex DNA by translocating in the 3'-5' direction.</text>
        <dbReference type="EC" id="5.6.2.4"/>
    </reaction>
</comment>
<evidence type="ECO:0000256" key="5">
    <source>
        <dbReference type="ARBA" id="ARBA00023235"/>
    </source>
</evidence>
<evidence type="ECO:0000256" key="3">
    <source>
        <dbReference type="ARBA" id="ARBA00022840"/>
    </source>
</evidence>
<dbReference type="GO" id="GO:0004386">
    <property type="term" value="F:helicase activity"/>
    <property type="evidence" value="ECO:0007669"/>
    <property type="project" value="UniProtKB-KW"/>
</dbReference>
<dbReference type="InterPro" id="IPR014001">
    <property type="entry name" value="Helicase_ATP-bd"/>
</dbReference>
<feature type="region of interest" description="Disordered" evidence="10">
    <location>
        <begin position="773"/>
        <end position="794"/>
    </location>
</feature>
<dbReference type="InterPro" id="IPR049468">
    <property type="entry name" value="Restrct_endonuc-II-like_dom"/>
</dbReference>
<evidence type="ECO:0000259" key="11">
    <source>
        <dbReference type="PROSITE" id="PS51192"/>
    </source>
</evidence>
<dbReference type="InterPro" id="IPR027417">
    <property type="entry name" value="P-loop_NTPase"/>
</dbReference>
<keyword evidence="5" id="KW-0413">Isomerase</keyword>
<evidence type="ECO:0000256" key="8">
    <source>
        <dbReference type="ARBA" id="ARBA00044535"/>
    </source>
</evidence>
<evidence type="ECO:0000256" key="7">
    <source>
        <dbReference type="ARBA" id="ARBA00034808"/>
    </source>
</evidence>
<evidence type="ECO:0000259" key="12">
    <source>
        <dbReference type="PROSITE" id="PS51194"/>
    </source>
</evidence>
<protein>
    <recommendedName>
        <fullName evidence="8">ATP-dependent DNA helicase RecQ</fullName>
        <ecNumber evidence="7">5.6.2.4</ecNumber>
    </recommendedName>
    <alternativeName>
        <fullName evidence="9">DNA 3'-5' helicase RecQ</fullName>
    </alternativeName>
</protein>
<feature type="compositionally biased region" description="Acidic residues" evidence="10">
    <location>
        <begin position="776"/>
        <end position="791"/>
    </location>
</feature>
<dbReference type="PROSITE" id="PS51194">
    <property type="entry name" value="HELICASE_CTER"/>
    <property type="match status" value="1"/>
</dbReference>
<evidence type="ECO:0000313" key="13">
    <source>
        <dbReference type="EMBL" id="NMQ05554.1"/>
    </source>
</evidence>
<dbReference type="EC" id="5.6.2.4" evidence="7"/>
<dbReference type="InterPro" id="IPR032284">
    <property type="entry name" value="RecQ_Zn-bd"/>
</dbReference>
<accession>A0ABX1T7C2</accession>
<keyword evidence="13" id="KW-0378">Hydrolase</keyword>
<dbReference type="PANTHER" id="PTHR13710">
    <property type="entry name" value="DNA HELICASE RECQ FAMILY MEMBER"/>
    <property type="match status" value="1"/>
</dbReference>
<dbReference type="CDD" id="cd17920">
    <property type="entry name" value="DEXHc_RecQ"/>
    <property type="match status" value="1"/>
</dbReference>
<dbReference type="EMBL" id="SPMX01000022">
    <property type="protein sequence ID" value="NMQ05554.1"/>
    <property type="molecule type" value="Genomic_DNA"/>
</dbReference>
<reference evidence="13" key="1">
    <citation type="submission" date="2019-03" db="EMBL/GenBank/DDBJ databases">
        <title>Metabolic reconstructions from genomes of highly enriched 'Candidatus Accumulibacter' and 'Candidatus Competibacter' bioreactor populations.</title>
        <authorList>
            <person name="Annavajhala M.K."/>
            <person name="Welles L."/>
            <person name="Abbas B."/>
            <person name="Sorokin D."/>
            <person name="Park H."/>
            <person name="Van Loosdrecht M."/>
            <person name="Chandran K."/>
        </authorList>
    </citation>
    <scope>NUCLEOTIDE SEQUENCE</scope>
    <source>
        <strain evidence="13">SBR_L</strain>
    </source>
</reference>
<dbReference type="Gene3D" id="3.40.50.300">
    <property type="entry name" value="P-loop containing nucleotide triphosphate hydrolases"/>
    <property type="match status" value="2"/>
</dbReference>
<dbReference type="SUPFAM" id="SSF52540">
    <property type="entry name" value="P-loop containing nucleoside triphosphate hydrolases"/>
    <property type="match status" value="1"/>
</dbReference>
<evidence type="ECO:0000256" key="2">
    <source>
        <dbReference type="ARBA" id="ARBA00022741"/>
    </source>
</evidence>
<gene>
    <name evidence="13" type="ORF">E4Q08_09895</name>
</gene>
<evidence type="ECO:0000256" key="1">
    <source>
        <dbReference type="ARBA" id="ARBA00005446"/>
    </source>
</evidence>
<organism evidence="13 14">
    <name type="scientific">Candidatus Accumulibacter contiguus</name>
    <dbReference type="NCBI Taxonomy" id="2954381"/>
    <lineage>
        <taxon>Bacteria</taxon>
        <taxon>Pseudomonadati</taxon>
        <taxon>Pseudomonadota</taxon>
        <taxon>Betaproteobacteria</taxon>
        <taxon>Candidatus Accumulibacter</taxon>
    </lineage>
</organism>
<sequence>MTKSSLKSCVKPYLNRSLKVGFRFSARHRWCRRVRAVADDPEFATALQDTARVNPLVRHFLPSVVRGVYRFDDGFFDVRDDRGYQQFVNDKLRFLPPDPRKEILARFPVSNDFHSGRRQRTLPTDLLESPQATAPRAKAFFRRHQYFHNALADDRLAGDRQLQEAANYLEIQFVKRILARLLNEEGLHAVHPQRRVGRYSLDFAIEGTNKLALEVDGFAKFRTRPELDDFTKRQNFITQQGWRVLRYTYGQVMKTPEVTLRELHDVLRADPQLRRLLTIQPYADYQASLFPEEAGQSVIDLVNDFYRTQDCFVGTLLTAPQFGNVVLVRDNFGFGFPFVAAAISALYEFLDAVEGIVETAFDLPMVRVSGEQFPGDWSVPFHPLVAVAEDEAETALTPLTLDSGAVRLGASSVLTPPATAGDVRFRRDLSLDAIQMRLSFFTRNVFEYDSETKPFQNKVLQRIFKGENILGISATGSGKSFCFWLPGLLKPGLTLVIAPLRSLMRDQRLTLLKCGIASAEFINSDVGQLKQQSILEEARLGHVRLLYISPERLRIKKFLDQLDRLKEFVPVHTLAVDEAHCISEWGHDFRPSYLKLPLLRERLAQDTAGLQLIALTATAGQQVQADMLAILRLRGGENGDVVKDEVADRERFSYQIVAAKDLASKTEAYRKVLTRDVAKALRQATLPALMRQENKHGEKSLGIVFCIYADPHGQHSIWEGVAHYLSETMEILEPNARFELDAFGSGAVRAFSSKAPTLCPHCHSYAYTSRAQTSTDDAEDADGEGSIDDTDNGAAKKAGIKVCGHCKREFDGADAITPPSWDELIKANQNDFKNSGFDILVATKGFGMGIDKSSVRFVVHTSLSSGMESWYQEVGRAGRDNERAHIVLLTTPPNERCHGQLQLDDIKRPQCNYRAGCTHGMDGLCDYGKQHMFIASSYPGAESDAFRALRVLDQLIVARKASQDGSVVLCSSNKSLSRDELALYRLTVLGLVDDYVITYARPPRFDVEFTLPELPDQAEALARLERQVQSRLAEHHPDFPGWQERRVLKELARCRQEYRPWESFQPKLRKFAGYGQLVELLDGIEVVFYRSIYEHLLLLLDHTYKDVVKMRYDMLWNLLEVVRTRECRRSAILGYFGDSVKKSYRCGCCDVCAPNLEFPEIRIAPPETSNAERELQLKKTLESDSFDLSVLNGLVADFSDYPTAKYRHARAVLEGNANNLNALFIAREFSPPEERGANSRRLLRTANQRPVPLSEVQRLLRSSERRLKPDLLAVLNETDTACDSPDGWNFFGQ</sequence>
<dbReference type="Pfam" id="PF16124">
    <property type="entry name" value="RecQ_Zn_bind"/>
    <property type="match status" value="1"/>
</dbReference>
<dbReference type="Pfam" id="PF00271">
    <property type="entry name" value="Helicase_C"/>
    <property type="match status" value="1"/>
</dbReference>
<dbReference type="SMART" id="SM00487">
    <property type="entry name" value="DEXDc"/>
    <property type="match status" value="1"/>
</dbReference>
<dbReference type="Pfam" id="PF18741">
    <property type="entry name" value="MTES_1575"/>
    <property type="match status" value="1"/>
</dbReference>
<evidence type="ECO:0000313" key="14">
    <source>
        <dbReference type="Proteomes" id="UP000886469"/>
    </source>
</evidence>
<dbReference type="Pfam" id="PF00270">
    <property type="entry name" value="DEAD"/>
    <property type="match status" value="1"/>
</dbReference>
<evidence type="ECO:0000256" key="10">
    <source>
        <dbReference type="SAM" id="MobiDB-lite"/>
    </source>
</evidence>
<dbReference type="SMART" id="SM00490">
    <property type="entry name" value="HELICc"/>
    <property type="match status" value="1"/>
</dbReference>
<evidence type="ECO:0000256" key="6">
    <source>
        <dbReference type="ARBA" id="ARBA00034617"/>
    </source>
</evidence>
<dbReference type="Gene3D" id="3.40.960.10">
    <property type="entry name" value="VSR Endonuclease"/>
    <property type="match status" value="1"/>
</dbReference>
<proteinExistence type="inferred from homology"/>
<evidence type="ECO:0000256" key="4">
    <source>
        <dbReference type="ARBA" id="ARBA00023125"/>
    </source>
</evidence>
<evidence type="ECO:0000256" key="9">
    <source>
        <dbReference type="ARBA" id="ARBA00044550"/>
    </source>
</evidence>
<feature type="domain" description="Helicase ATP-binding" evidence="11">
    <location>
        <begin position="460"/>
        <end position="637"/>
    </location>
</feature>
<keyword evidence="4" id="KW-0238">DNA-binding</keyword>
<dbReference type="InterPro" id="IPR011545">
    <property type="entry name" value="DEAD/DEAH_box_helicase_dom"/>
</dbReference>
<dbReference type="Gene3D" id="1.10.10.10">
    <property type="entry name" value="Winged helix-like DNA-binding domain superfamily/Winged helix DNA-binding domain"/>
    <property type="match status" value="1"/>
</dbReference>
<dbReference type="Proteomes" id="UP000886469">
    <property type="component" value="Unassembled WGS sequence"/>
</dbReference>
<name>A0ABX1T7C2_9PROT</name>
<comment type="caution">
    <text evidence="13">The sequence shown here is derived from an EMBL/GenBank/DDBJ whole genome shotgun (WGS) entry which is preliminary data.</text>
</comment>
<comment type="similarity">
    <text evidence="1">Belongs to the helicase family. RecQ subfamily.</text>
</comment>
<dbReference type="InterPro" id="IPR001650">
    <property type="entry name" value="Helicase_C-like"/>
</dbReference>
<keyword evidence="13" id="KW-0347">Helicase</keyword>
<dbReference type="InterPro" id="IPR036388">
    <property type="entry name" value="WH-like_DNA-bd_sf"/>
</dbReference>